<dbReference type="EMBL" id="UAVW01000018">
    <property type="protein sequence ID" value="SQB15721.1"/>
    <property type="molecule type" value="Genomic_DNA"/>
</dbReference>
<dbReference type="Proteomes" id="UP000095512">
    <property type="component" value="Unassembled WGS sequence"/>
</dbReference>
<accession>A0A174KF48</accession>
<evidence type="ECO:0000313" key="1">
    <source>
        <dbReference type="EMBL" id="CUP09391.1"/>
    </source>
</evidence>
<organism evidence="1 3">
    <name type="scientific">Enterocloster clostridioformis</name>
    <dbReference type="NCBI Taxonomy" id="1531"/>
    <lineage>
        <taxon>Bacteria</taxon>
        <taxon>Bacillati</taxon>
        <taxon>Bacillota</taxon>
        <taxon>Clostridia</taxon>
        <taxon>Lachnospirales</taxon>
        <taxon>Lachnospiraceae</taxon>
        <taxon>Enterocloster</taxon>
    </lineage>
</organism>
<dbReference type="AlphaFoldDB" id="A0A174KF48"/>
<dbReference type="RefSeq" id="WP_022203395.1">
    <property type="nucleotide sequence ID" value="NZ_CAUDZF010000066.1"/>
</dbReference>
<protein>
    <submittedName>
        <fullName evidence="1">Uncharacterized protein</fullName>
    </submittedName>
</protein>
<proteinExistence type="predicted"/>
<gene>
    <name evidence="1" type="ORF">ERS852480_02615</name>
    <name evidence="2" type="ORF">NCTC11224_04805</name>
</gene>
<reference evidence="1 3" key="1">
    <citation type="submission" date="2015-09" db="EMBL/GenBank/DDBJ databases">
        <authorList>
            <consortium name="Pathogen Informatics"/>
        </authorList>
    </citation>
    <scope>NUCLEOTIDE SEQUENCE [LARGE SCALE GENOMIC DNA]</scope>
    <source>
        <strain evidence="1 3">2789STDY5834865</strain>
    </source>
</reference>
<dbReference type="EMBL" id="CZAB01000021">
    <property type="protein sequence ID" value="CUP09391.1"/>
    <property type="molecule type" value="Genomic_DNA"/>
</dbReference>
<evidence type="ECO:0000313" key="2">
    <source>
        <dbReference type="EMBL" id="SQB15721.1"/>
    </source>
</evidence>
<evidence type="ECO:0000313" key="3">
    <source>
        <dbReference type="Proteomes" id="UP000095512"/>
    </source>
</evidence>
<name>A0A174KF48_9FIRM</name>
<reference evidence="2 4" key="2">
    <citation type="submission" date="2018-06" db="EMBL/GenBank/DDBJ databases">
        <authorList>
            <consortium name="Pathogen Informatics"/>
            <person name="Doyle S."/>
        </authorList>
    </citation>
    <scope>NUCLEOTIDE SEQUENCE [LARGE SCALE GENOMIC DNA]</scope>
    <source>
        <strain evidence="2 4">NCTC11224</strain>
    </source>
</reference>
<sequence>MRVNQKWSIQPKNNIAGMGDVILPTIDAIGKSVFYVSDGHGSYYSSMRLRKLPIETGEELASVLTRDAARCIYFEKEYIYAFLNKRVLKLDRNNVCD</sequence>
<evidence type="ECO:0000313" key="4">
    <source>
        <dbReference type="Proteomes" id="UP000251853"/>
    </source>
</evidence>
<keyword evidence="4" id="KW-1185">Reference proteome</keyword>
<dbReference type="Proteomes" id="UP000251853">
    <property type="component" value="Unassembled WGS sequence"/>
</dbReference>